<keyword evidence="2" id="KW-1185">Reference proteome</keyword>
<dbReference type="KEGG" id="vg:10327476"/>
<dbReference type="Proteomes" id="UP000006523">
    <property type="component" value="Segment"/>
</dbReference>
<sequence length="47" mass="5213">MKVKVQLFVAGTLFDEVVQARDYEHAREIALARNPGATVVHVTAVFD</sequence>
<dbReference type="OrthoDB" id="27553at10239"/>
<gene>
    <name evidence="1" type="ORF">SSM1_152</name>
</gene>
<evidence type="ECO:0000313" key="1">
    <source>
        <dbReference type="EMBL" id="ADO97198.1"/>
    </source>
</evidence>
<dbReference type="EMBL" id="GU071094">
    <property type="protein sequence ID" value="ADO97198.1"/>
    <property type="molecule type" value="Genomic_DNA"/>
</dbReference>
<evidence type="ECO:0000313" key="2">
    <source>
        <dbReference type="Proteomes" id="UP000006523"/>
    </source>
</evidence>
<reference evidence="1 2" key="1">
    <citation type="journal article" date="2010" name="Environ. Microbiol.">
        <title>Genomic analysis of oceanic cyanobacterial myoviruses compared with T4-like myoviruses from diverse hosts and environments.</title>
        <authorList>
            <person name="Sullivan M.B."/>
            <person name="Huang K.H."/>
            <person name="Ignacio-Espinoza J.C."/>
            <person name="Berlin A.M."/>
            <person name="Kelly L."/>
            <person name="Weigele P.R."/>
            <person name="DeFrancesco A.S."/>
            <person name="Kern S.E."/>
            <person name="Thompson L.R."/>
            <person name="Young S."/>
            <person name="Yandava C."/>
            <person name="Fu R."/>
            <person name="Krastins B."/>
            <person name="Chase M."/>
            <person name="Sarracino D."/>
            <person name="Osburne M.S."/>
            <person name="Henn M.R."/>
            <person name="Chisholm S.W."/>
        </authorList>
    </citation>
    <scope>NUCLEOTIDE SEQUENCE [LARGE SCALE GENOMIC DNA]</scope>
    <source>
        <strain evidence="1">6501-1</strain>
    </source>
</reference>
<organism evidence="1 2">
    <name type="scientific">Synechococcus phage S-SM1</name>
    <dbReference type="NCBI Taxonomy" id="444859"/>
    <lineage>
        <taxon>Viruses</taxon>
        <taxon>Duplodnaviria</taxon>
        <taxon>Heunggongvirae</taxon>
        <taxon>Uroviricota</taxon>
        <taxon>Caudoviricetes</taxon>
        <taxon>Pantevenvirales</taxon>
        <taxon>Kyanoviridae</taxon>
        <taxon>Thetisvirus</taxon>
        <taxon>Thetisvirus ssm1</taxon>
    </lineage>
</organism>
<name>E3SIF9_9CAUD</name>
<dbReference type="GeneID" id="10327476"/>
<dbReference type="RefSeq" id="YP_004323043.1">
    <property type="nucleotide sequence ID" value="NC_015282.1"/>
</dbReference>
<protein>
    <submittedName>
        <fullName evidence="1">Uncharacterized protein</fullName>
    </submittedName>
</protein>
<accession>E3SIF9</accession>
<proteinExistence type="predicted"/>